<evidence type="ECO:0000256" key="1">
    <source>
        <dbReference type="ARBA" id="ARBA00004167"/>
    </source>
</evidence>
<dbReference type="EC" id="2.4.1.-" evidence="8"/>
<keyword evidence="10" id="KW-1185">Reference proteome</keyword>
<comment type="subcellular location">
    <subcellularLocation>
        <location evidence="1">Membrane</location>
        <topology evidence="1">Single-pass membrane protein</topology>
    </subcellularLocation>
</comment>
<feature type="transmembrane region" description="Helical" evidence="8">
    <location>
        <begin position="9"/>
        <end position="28"/>
    </location>
</feature>
<protein>
    <recommendedName>
        <fullName evidence="8">Glycosyltransferase family 92 protein</fullName>
        <ecNumber evidence="8">2.4.1.-</ecNumber>
    </recommendedName>
</protein>
<keyword evidence="5 8" id="KW-0812">Transmembrane</keyword>
<proteinExistence type="inferred from homology"/>
<keyword evidence="6 8" id="KW-1133">Transmembrane helix</keyword>
<sequence>MARKVRNGILYVLGAVIICATLYHLFLYDGATISAVSYHVNPSPTIQSNSFSTSAAINAIHENLTASIPPHVGPLVTPSLVASRSVSTTSILLPGWEVLVIVSPEDTKLLESDSDEYECLFNTNEVSPAKSAGFLPFPNRATFKCVLPVRIRQRRPFKQPILKKLLANQPEKNYPPLLLLWTFIVYDSLTTENDVILFVKGVNNRQGTNRDPKEFRCVFGNGVINGVKTPVTASMQEVFRCQRPEPTAVSAVGQQIDVSIEIIAENRVVPSVAYYTPPRSLEKGPQKSLLCACTMVYNMAKFLKEWVMYHSKIGVEKFLLYDNGSDDNLTKVVEELVKEGFDVKTYFWFWPKTQEAGFSHSSVYAKNACTWMIFIDVDEFVYSPSWHRSPRPSKSMLQSLISPEKVSTKLKLGQYSINCHEFGPSNQRTHPVMGVTQGYNCRRKYENRHKSVTLLSAVDDSLINAIHHFGLRPGYKTRKLRTKDMVVNHYKYQAWPEFKVKFRRRVSAYVLDWTKKVNPKSKDRTPGLGFSPTEPNGWHQKFCEVHDDELKELTRKWFGNKSRLGFQMPWQMTTTNNGFHKP</sequence>
<evidence type="ECO:0000256" key="3">
    <source>
        <dbReference type="ARBA" id="ARBA00022676"/>
    </source>
</evidence>
<accession>A0AAD2DTK5</accession>
<dbReference type="InterPro" id="IPR008166">
    <property type="entry name" value="Glyco_transf_92"/>
</dbReference>
<dbReference type="GO" id="GO:0016020">
    <property type="term" value="C:membrane"/>
    <property type="evidence" value="ECO:0007669"/>
    <property type="project" value="UniProtKB-SubCell"/>
</dbReference>
<reference evidence="9" key="1">
    <citation type="submission" date="2023-05" db="EMBL/GenBank/DDBJ databases">
        <authorList>
            <person name="Huff M."/>
        </authorList>
    </citation>
    <scope>NUCLEOTIDE SEQUENCE</scope>
</reference>
<evidence type="ECO:0000256" key="4">
    <source>
        <dbReference type="ARBA" id="ARBA00022679"/>
    </source>
</evidence>
<keyword evidence="4 8" id="KW-0808">Transferase</keyword>
<evidence type="ECO:0000256" key="2">
    <source>
        <dbReference type="ARBA" id="ARBA00007647"/>
    </source>
</evidence>
<keyword evidence="7 8" id="KW-0472">Membrane</keyword>
<evidence type="ECO:0000256" key="5">
    <source>
        <dbReference type="ARBA" id="ARBA00022692"/>
    </source>
</evidence>
<name>A0AAD2DTK5_9LAMI</name>
<comment type="similarity">
    <text evidence="2 8">Belongs to the glycosyltransferase 92 family.</text>
</comment>
<keyword evidence="3 8" id="KW-0328">Glycosyltransferase</keyword>
<dbReference type="Pfam" id="PF01697">
    <property type="entry name" value="Glyco_transf_92"/>
    <property type="match status" value="1"/>
</dbReference>
<dbReference type="EMBL" id="OU503041">
    <property type="protein sequence ID" value="CAI9763000.1"/>
    <property type="molecule type" value="Genomic_DNA"/>
</dbReference>
<gene>
    <name evidence="9" type="ORF">FPE_LOCUS10430</name>
</gene>
<evidence type="ECO:0000256" key="7">
    <source>
        <dbReference type="ARBA" id="ARBA00023136"/>
    </source>
</evidence>
<evidence type="ECO:0000313" key="10">
    <source>
        <dbReference type="Proteomes" id="UP000834106"/>
    </source>
</evidence>
<dbReference type="GO" id="GO:0016757">
    <property type="term" value="F:glycosyltransferase activity"/>
    <property type="evidence" value="ECO:0007669"/>
    <property type="project" value="UniProtKB-UniRule"/>
</dbReference>
<evidence type="ECO:0000256" key="6">
    <source>
        <dbReference type="ARBA" id="ARBA00022989"/>
    </source>
</evidence>
<organism evidence="9 10">
    <name type="scientific">Fraxinus pennsylvanica</name>
    <dbReference type="NCBI Taxonomy" id="56036"/>
    <lineage>
        <taxon>Eukaryota</taxon>
        <taxon>Viridiplantae</taxon>
        <taxon>Streptophyta</taxon>
        <taxon>Embryophyta</taxon>
        <taxon>Tracheophyta</taxon>
        <taxon>Spermatophyta</taxon>
        <taxon>Magnoliopsida</taxon>
        <taxon>eudicotyledons</taxon>
        <taxon>Gunneridae</taxon>
        <taxon>Pentapetalae</taxon>
        <taxon>asterids</taxon>
        <taxon>lamiids</taxon>
        <taxon>Lamiales</taxon>
        <taxon>Oleaceae</taxon>
        <taxon>Oleeae</taxon>
        <taxon>Fraxinus</taxon>
    </lineage>
</organism>
<dbReference type="AlphaFoldDB" id="A0AAD2DTK5"/>
<dbReference type="Proteomes" id="UP000834106">
    <property type="component" value="Chromosome 6"/>
</dbReference>
<dbReference type="PANTHER" id="PTHR21461:SF69">
    <property type="entry name" value="GLYCOSYLTRANSFERASE FAMILY 92 PROTEIN"/>
    <property type="match status" value="1"/>
</dbReference>
<dbReference type="GO" id="GO:0005737">
    <property type="term" value="C:cytoplasm"/>
    <property type="evidence" value="ECO:0007669"/>
    <property type="project" value="TreeGrafter"/>
</dbReference>
<dbReference type="PANTHER" id="PTHR21461">
    <property type="entry name" value="GLYCOSYLTRANSFERASE FAMILY 92 PROTEIN"/>
    <property type="match status" value="1"/>
</dbReference>
<evidence type="ECO:0000256" key="8">
    <source>
        <dbReference type="RuleBase" id="RU366017"/>
    </source>
</evidence>
<evidence type="ECO:0000313" key="9">
    <source>
        <dbReference type="EMBL" id="CAI9763000.1"/>
    </source>
</evidence>